<dbReference type="EMBL" id="BAABEY010000034">
    <property type="protein sequence ID" value="GAA4445552.1"/>
    <property type="molecule type" value="Genomic_DNA"/>
</dbReference>
<dbReference type="InterPro" id="IPR051459">
    <property type="entry name" value="Cytochrome_c-type_DH"/>
</dbReference>
<organism evidence="6 7">
    <name type="scientific">Ravibacter arvi</name>
    <dbReference type="NCBI Taxonomy" id="2051041"/>
    <lineage>
        <taxon>Bacteria</taxon>
        <taxon>Pseudomonadati</taxon>
        <taxon>Bacteroidota</taxon>
        <taxon>Cytophagia</taxon>
        <taxon>Cytophagales</taxon>
        <taxon>Spirosomataceae</taxon>
        <taxon>Ravibacter</taxon>
    </lineage>
</organism>
<keyword evidence="7" id="KW-1185">Reference proteome</keyword>
<dbReference type="InterPro" id="IPR036909">
    <property type="entry name" value="Cyt_c-like_dom_sf"/>
</dbReference>
<comment type="caution">
    <text evidence="6">The sequence shown here is derived from an EMBL/GenBank/DDBJ whole genome shotgun (WGS) entry which is preliminary data.</text>
</comment>
<evidence type="ECO:0000256" key="3">
    <source>
        <dbReference type="ARBA" id="ARBA00023004"/>
    </source>
</evidence>
<evidence type="ECO:0000313" key="7">
    <source>
        <dbReference type="Proteomes" id="UP001501508"/>
    </source>
</evidence>
<name>A0ABP8M9V5_9BACT</name>
<dbReference type="PANTHER" id="PTHR35008">
    <property type="entry name" value="BLL4482 PROTEIN-RELATED"/>
    <property type="match status" value="1"/>
</dbReference>
<dbReference type="Pfam" id="PF02433">
    <property type="entry name" value="FixO"/>
    <property type="match status" value="1"/>
</dbReference>
<dbReference type="Proteomes" id="UP001501508">
    <property type="component" value="Unassembled WGS sequence"/>
</dbReference>
<dbReference type="PROSITE" id="PS51007">
    <property type="entry name" value="CYTC"/>
    <property type="match status" value="2"/>
</dbReference>
<accession>A0ABP8M9V5</accession>
<evidence type="ECO:0000256" key="1">
    <source>
        <dbReference type="ARBA" id="ARBA00022617"/>
    </source>
</evidence>
<reference evidence="7" key="1">
    <citation type="journal article" date="2019" name="Int. J. Syst. Evol. Microbiol.">
        <title>The Global Catalogue of Microorganisms (GCM) 10K type strain sequencing project: providing services to taxonomists for standard genome sequencing and annotation.</title>
        <authorList>
            <consortium name="The Broad Institute Genomics Platform"/>
            <consortium name="The Broad Institute Genome Sequencing Center for Infectious Disease"/>
            <person name="Wu L."/>
            <person name="Ma J."/>
        </authorList>
    </citation>
    <scope>NUCLEOTIDE SEQUENCE [LARGE SCALE GENOMIC DNA]</scope>
    <source>
        <strain evidence="7">JCM 31920</strain>
    </source>
</reference>
<evidence type="ECO:0000313" key="6">
    <source>
        <dbReference type="EMBL" id="GAA4445552.1"/>
    </source>
</evidence>
<protein>
    <submittedName>
        <fullName evidence="6">Cbb3-type cytochrome c oxidase subunit II</fullName>
    </submittedName>
</protein>
<dbReference type="RefSeq" id="WP_345032033.1">
    <property type="nucleotide sequence ID" value="NZ_BAABEY010000034.1"/>
</dbReference>
<dbReference type="SUPFAM" id="SSF46626">
    <property type="entry name" value="Cytochrome c"/>
    <property type="match status" value="2"/>
</dbReference>
<evidence type="ECO:0000259" key="5">
    <source>
        <dbReference type="PROSITE" id="PS51007"/>
    </source>
</evidence>
<dbReference type="Pfam" id="PF00034">
    <property type="entry name" value="Cytochrom_C"/>
    <property type="match status" value="1"/>
</dbReference>
<feature type="domain" description="Cytochrome c" evidence="5">
    <location>
        <begin position="48"/>
        <end position="194"/>
    </location>
</feature>
<gene>
    <name evidence="6" type="ORF">GCM10023091_37340</name>
</gene>
<feature type="domain" description="Cytochrome c" evidence="5">
    <location>
        <begin position="224"/>
        <end position="311"/>
    </location>
</feature>
<keyword evidence="2 4" id="KW-0479">Metal-binding</keyword>
<dbReference type="PANTHER" id="PTHR35008:SF8">
    <property type="entry name" value="ALCOHOL DEHYDROGENASE CYTOCHROME C SUBUNIT"/>
    <property type="match status" value="1"/>
</dbReference>
<keyword evidence="1 4" id="KW-0349">Heme</keyword>
<evidence type="ECO:0000256" key="2">
    <source>
        <dbReference type="ARBA" id="ARBA00022723"/>
    </source>
</evidence>
<proteinExistence type="predicted"/>
<keyword evidence="3 4" id="KW-0408">Iron</keyword>
<dbReference type="Gene3D" id="1.10.760.10">
    <property type="entry name" value="Cytochrome c-like domain"/>
    <property type="match status" value="2"/>
</dbReference>
<dbReference type="InterPro" id="IPR003468">
    <property type="entry name" value="Cyt_c_oxidase_monohaem-su/FixO"/>
</dbReference>
<evidence type="ECO:0000256" key="4">
    <source>
        <dbReference type="PROSITE-ProRule" id="PRU00433"/>
    </source>
</evidence>
<sequence>MSFFNSHHKLFGLATLMFVVLTLFVAILPALNNQAAVRPLPDAQPLTAQAARGKAVFVSNGCVACHSQQVRNVDMDRVWGSRPSIAADYAGNTRMDFWRNTATLMGTERTGPDLTDVGTRQPGREWNLVHLFNPRIVVKESVMPAYPFLFRYTEAPAAEDVVVSVPPAHMQGRNGKIVATAEALDLVAYLQSLKQAKLPEAENTPAFLYKTEKKAGVSAGREETPVADGEALYMANCSACHQANGEGLAGAFPPLKGSRIVTGGDLRLYIDIIMNGYDARPEYASMAAVGTNQGWTEHEVAAIINYERSSWGNDAPVVSVEEIKELLDSIQQRSE</sequence>
<dbReference type="InterPro" id="IPR009056">
    <property type="entry name" value="Cyt_c-like_dom"/>
</dbReference>